<evidence type="ECO:0000313" key="3">
    <source>
        <dbReference type="Proteomes" id="UP000523545"/>
    </source>
</evidence>
<dbReference type="AlphaFoldDB" id="A0A7Y9WYC6"/>
<feature type="transmembrane region" description="Helical" evidence="1">
    <location>
        <begin position="159"/>
        <end position="180"/>
    </location>
</feature>
<keyword evidence="3" id="KW-1185">Reference proteome</keyword>
<feature type="transmembrane region" description="Helical" evidence="1">
    <location>
        <begin position="424"/>
        <end position="443"/>
    </location>
</feature>
<keyword evidence="1" id="KW-0812">Transmembrane</keyword>
<dbReference type="GO" id="GO:0008643">
    <property type="term" value="P:carbohydrate transport"/>
    <property type="evidence" value="ECO:0007669"/>
    <property type="project" value="InterPro"/>
</dbReference>
<comment type="caution">
    <text evidence="2">The sequence shown here is derived from an EMBL/GenBank/DDBJ whole genome shotgun (WGS) entry which is preliminary data.</text>
</comment>
<feature type="transmembrane region" description="Helical" evidence="1">
    <location>
        <begin position="330"/>
        <end position="350"/>
    </location>
</feature>
<dbReference type="Proteomes" id="UP000523545">
    <property type="component" value="Unassembled WGS sequence"/>
</dbReference>
<feature type="transmembrane region" description="Helical" evidence="1">
    <location>
        <begin position="92"/>
        <end position="113"/>
    </location>
</feature>
<dbReference type="InterPro" id="IPR039672">
    <property type="entry name" value="MFS_2"/>
</dbReference>
<dbReference type="PANTHER" id="PTHR11328">
    <property type="entry name" value="MAJOR FACILITATOR SUPERFAMILY DOMAIN-CONTAINING PROTEIN"/>
    <property type="match status" value="1"/>
</dbReference>
<protein>
    <submittedName>
        <fullName evidence="2">Na+/melibiose symporter-like transporter</fullName>
    </submittedName>
</protein>
<dbReference type="PANTHER" id="PTHR11328:SF24">
    <property type="entry name" value="MAJOR FACILITATOR SUPERFAMILY (MFS) PROFILE DOMAIN-CONTAINING PROTEIN"/>
    <property type="match status" value="1"/>
</dbReference>
<reference evidence="2 3" key="1">
    <citation type="submission" date="2020-07" db="EMBL/GenBank/DDBJ databases">
        <title>Sequencing the genomes of 1000 actinobacteria strains.</title>
        <authorList>
            <person name="Klenk H.-P."/>
        </authorList>
    </citation>
    <scope>NUCLEOTIDE SEQUENCE [LARGE SCALE GENOMIC DNA]</scope>
    <source>
        <strain evidence="2 3">DSM 45876</strain>
    </source>
</reference>
<feature type="transmembrane region" description="Helical" evidence="1">
    <location>
        <begin position="21"/>
        <end position="46"/>
    </location>
</feature>
<name>A0A7Y9WYC6_9ACTN</name>
<dbReference type="SUPFAM" id="SSF103473">
    <property type="entry name" value="MFS general substrate transporter"/>
    <property type="match status" value="1"/>
</dbReference>
<feature type="transmembrane region" description="Helical" evidence="1">
    <location>
        <begin position="279"/>
        <end position="298"/>
    </location>
</feature>
<keyword evidence="1" id="KW-0472">Membrane</keyword>
<sequence length="457" mass="47117">MTGLDRRPVAATDTALPRGPLAGFAAGSLGMGVWVTVPGLLLLYFLTDVLAVGPWLAGLALLLPKIADVLLHPWVGHRADVEQTRRGDRRRLLLVGCALPLAFAALFAVPGGLTGAPAAAWVAVFFIAGNLLFAAYQVPYLATPADLRIGYHERTRLMAFRMVVLTLGILVSGLLAPLLTGGDAATRDGYQRMGVVLAVGMLAAMLVGVAGIARLRGSAADPTPAGHGGWPALRIALRDRQFRWLVAAYLAMSTTTHLVLAGVPYYAEYELRAPGLTTVLVAAFVAPALLVTPVWLVVARRVGKQRALLGAQGAFAAGSLVLAVGRPAGLPVLIGAVAVLGVAFAGMQLLPFSMLPDVIRAATTNAAADGTATGAGTYTGVWTATEATGAALGPYAYALCLAVGGFVASTAGESPVQPDAALAAVRYGFGLLPAVAMLAALLLQRRYTLDATARTTT</sequence>
<evidence type="ECO:0000256" key="1">
    <source>
        <dbReference type="SAM" id="Phobius"/>
    </source>
</evidence>
<dbReference type="EMBL" id="JACCHK010000001">
    <property type="protein sequence ID" value="NYH41002.1"/>
    <property type="molecule type" value="Genomic_DNA"/>
</dbReference>
<dbReference type="RefSeq" id="WP_179779063.1">
    <property type="nucleotide sequence ID" value="NZ_JACCHK010000001.1"/>
</dbReference>
<feature type="transmembrane region" description="Helical" evidence="1">
    <location>
        <begin position="244"/>
        <end position="267"/>
    </location>
</feature>
<dbReference type="Pfam" id="PF13347">
    <property type="entry name" value="MFS_2"/>
    <property type="match status" value="1"/>
</dbReference>
<accession>A0A7Y9WYC6</accession>
<organism evidence="2 3">
    <name type="scientific">Micromonospora jinlongensis</name>
    <dbReference type="NCBI Taxonomy" id="1287877"/>
    <lineage>
        <taxon>Bacteria</taxon>
        <taxon>Bacillati</taxon>
        <taxon>Actinomycetota</taxon>
        <taxon>Actinomycetes</taxon>
        <taxon>Micromonosporales</taxon>
        <taxon>Micromonosporaceae</taxon>
        <taxon>Micromonospora</taxon>
    </lineage>
</organism>
<feature type="transmembrane region" description="Helical" evidence="1">
    <location>
        <begin position="52"/>
        <end position="71"/>
    </location>
</feature>
<feature type="transmembrane region" description="Helical" evidence="1">
    <location>
        <begin position="307"/>
        <end position="324"/>
    </location>
</feature>
<evidence type="ECO:0000313" key="2">
    <source>
        <dbReference type="EMBL" id="NYH41002.1"/>
    </source>
</evidence>
<feature type="transmembrane region" description="Helical" evidence="1">
    <location>
        <begin position="119"/>
        <end position="138"/>
    </location>
</feature>
<dbReference type="GO" id="GO:0005886">
    <property type="term" value="C:plasma membrane"/>
    <property type="evidence" value="ECO:0007669"/>
    <property type="project" value="TreeGrafter"/>
</dbReference>
<feature type="transmembrane region" description="Helical" evidence="1">
    <location>
        <begin position="192"/>
        <end position="213"/>
    </location>
</feature>
<proteinExistence type="predicted"/>
<dbReference type="InterPro" id="IPR036259">
    <property type="entry name" value="MFS_trans_sf"/>
</dbReference>
<dbReference type="Gene3D" id="1.20.1250.20">
    <property type="entry name" value="MFS general substrate transporter like domains"/>
    <property type="match status" value="2"/>
</dbReference>
<dbReference type="GO" id="GO:0015293">
    <property type="term" value="F:symporter activity"/>
    <property type="evidence" value="ECO:0007669"/>
    <property type="project" value="InterPro"/>
</dbReference>
<feature type="transmembrane region" description="Helical" evidence="1">
    <location>
        <begin position="395"/>
        <end position="412"/>
    </location>
</feature>
<keyword evidence="1" id="KW-1133">Transmembrane helix</keyword>
<gene>
    <name evidence="2" type="ORF">HNR22_000729</name>
</gene>